<accession>K1JRI1</accession>
<dbReference type="SUPFAM" id="SSF51395">
    <property type="entry name" value="FMN-linked oxidoreductases"/>
    <property type="match status" value="1"/>
</dbReference>
<feature type="binding site" evidence="9">
    <location>
        <begin position="225"/>
        <end position="226"/>
    </location>
    <ligand>
        <name>FMN</name>
        <dbReference type="ChEBI" id="CHEBI:58210"/>
    </ligand>
</feature>
<dbReference type="Gene3D" id="3.20.20.70">
    <property type="entry name" value="Aldolase class I"/>
    <property type="match status" value="1"/>
</dbReference>
<dbReference type="PROSITE" id="PS01136">
    <property type="entry name" value="UPF0034"/>
    <property type="match status" value="1"/>
</dbReference>
<keyword evidence="2 7" id="KW-0285">Flavoprotein</keyword>
<dbReference type="PANTHER" id="PTHR45846:SF1">
    <property type="entry name" value="TRNA-DIHYDROURIDINE(47) SYNTHASE [NAD(P)(+)]-LIKE"/>
    <property type="match status" value="1"/>
</dbReference>
<dbReference type="eggNOG" id="COG0042">
    <property type="taxonomic scope" value="Bacteria"/>
</dbReference>
<dbReference type="EMBL" id="ADMG01000047">
    <property type="protein sequence ID" value="EKB30267.1"/>
    <property type="molecule type" value="Genomic_DNA"/>
</dbReference>
<dbReference type="InterPro" id="IPR035587">
    <property type="entry name" value="DUS-like_FMN-bd"/>
</dbReference>
<gene>
    <name evidence="11" type="ORF">HMPREF9465_02093</name>
</gene>
<dbReference type="Pfam" id="PF01207">
    <property type="entry name" value="Dus"/>
    <property type="match status" value="1"/>
</dbReference>
<evidence type="ECO:0000256" key="2">
    <source>
        <dbReference type="ARBA" id="ARBA00022630"/>
    </source>
</evidence>
<feature type="domain" description="DUS-like FMN-binding" evidence="10">
    <location>
        <begin position="11"/>
        <end position="245"/>
    </location>
</feature>
<dbReference type="PIRSF" id="PIRSF006621">
    <property type="entry name" value="Dus"/>
    <property type="match status" value="1"/>
</dbReference>
<dbReference type="CDD" id="cd02801">
    <property type="entry name" value="DUS_like_FMN"/>
    <property type="match status" value="1"/>
</dbReference>
<keyword evidence="6 7" id="KW-0560">Oxidoreductase</keyword>
<dbReference type="Proteomes" id="UP000005835">
    <property type="component" value="Unassembled WGS sequence"/>
</dbReference>
<feature type="active site" description="Proton donor" evidence="8">
    <location>
        <position position="100"/>
    </location>
</feature>
<evidence type="ECO:0000256" key="7">
    <source>
        <dbReference type="PIRNR" id="PIRNR006621"/>
    </source>
</evidence>
<dbReference type="PANTHER" id="PTHR45846">
    <property type="entry name" value="TRNA-DIHYDROURIDINE(47) SYNTHASE [NAD(P)(+)]-LIKE"/>
    <property type="match status" value="1"/>
</dbReference>
<dbReference type="AlphaFoldDB" id="K1JRI1"/>
<evidence type="ECO:0000256" key="9">
    <source>
        <dbReference type="PIRSR" id="PIRSR006621-2"/>
    </source>
</evidence>
<evidence type="ECO:0000259" key="10">
    <source>
        <dbReference type="Pfam" id="PF01207"/>
    </source>
</evidence>
<evidence type="ECO:0000313" key="11">
    <source>
        <dbReference type="EMBL" id="EKB30267.1"/>
    </source>
</evidence>
<organism evidence="11 12">
    <name type="scientific">Sutterella wadsworthensis 2_1_59BFAA</name>
    <dbReference type="NCBI Taxonomy" id="742823"/>
    <lineage>
        <taxon>Bacteria</taxon>
        <taxon>Pseudomonadati</taxon>
        <taxon>Pseudomonadota</taxon>
        <taxon>Betaproteobacteria</taxon>
        <taxon>Burkholderiales</taxon>
        <taxon>Sutterellaceae</taxon>
        <taxon>Sutterella</taxon>
    </lineage>
</organism>
<dbReference type="EC" id="1.3.1.-" evidence="7"/>
<keyword evidence="9" id="KW-0547">Nucleotide-binding</keyword>
<feature type="binding site" evidence="9">
    <location>
        <position position="70"/>
    </location>
    <ligand>
        <name>FMN</name>
        <dbReference type="ChEBI" id="CHEBI:58210"/>
    </ligand>
</feature>
<feature type="binding site" evidence="9">
    <location>
        <position position="169"/>
    </location>
    <ligand>
        <name>FMN</name>
        <dbReference type="ChEBI" id="CHEBI:58210"/>
    </ligand>
</feature>
<evidence type="ECO:0000256" key="1">
    <source>
        <dbReference type="ARBA" id="ARBA00001917"/>
    </source>
</evidence>
<comment type="similarity">
    <text evidence="7">Belongs to the dus family.</text>
</comment>
<proteinExistence type="inferred from homology"/>
<dbReference type="InterPro" id="IPR018517">
    <property type="entry name" value="tRNA_hU_synthase_CS"/>
</dbReference>
<comment type="cofactor">
    <cofactor evidence="1 7 9">
        <name>FMN</name>
        <dbReference type="ChEBI" id="CHEBI:58210"/>
    </cofactor>
</comment>
<sequence length="329" mass="37285">MSATIVPPLAVAPMEGLTGFVFRQVFSRHFTGADDWFIPFVTPTTLPQFTDRQMRELAPEANAGIHAVPQLLTRRTADFLWSAKALADMGYDEVNLNFGCPAGTVVAKGKGSGFLREPEAMIRFLDEIFSADLPIAISVKTRLGWASEDEFDRLVDVYNRFPMKRLTVHPRLKSDHYKGSVRLETLDRLYPSLRMKVGYNGDVVTPADAVAMTERYPGIDQMMIGRALMADPALLRKIRGGEPATEAELDDFRRDLFESYTAAFGSLKNAMMRMKEYWFYQLALYDESERPAKEIFKSKTPEAFADAVRRLVETCPLRRDARASWYKPL</sequence>
<keyword evidence="12" id="KW-1185">Reference proteome</keyword>
<evidence type="ECO:0000256" key="4">
    <source>
        <dbReference type="ARBA" id="ARBA00022694"/>
    </source>
</evidence>
<evidence type="ECO:0000256" key="5">
    <source>
        <dbReference type="ARBA" id="ARBA00022857"/>
    </source>
</evidence>
<dbReference type="GO" id="GO:0017150">
    <property type="term" value="F:tRNA dihydrouridine synthase activity"/>
    <property type="evidence" value="ECO:0007669"/>
    <property type="project" value="InterPro"/>
</dbReference>
<dbReference type="HOGENOM" id="CLU_013299_6_0_4"/>
<feature type="binding site" evidence="9">
    <location>
        <position position="140"/>
    </location>
    <ligand>
        <name>FMN</name>
        <dbReference type="ChEBI" id="CHEBI:58210"/>
    </ligand>
</feature>
<evidence type="ECO:0000313" key="12">
    <source>
        <dbReference type="Proteomes" id="UP000005835"/>
    </source>
</evidence>
<comment type="function">
    <text evidence="7">Catalyzes the synthesis of 5,6-dihydrouridine (D), a modified base found in the D-loop of most tRNAs, via the reduction of the C5-C6 double bond in target uridines.</text>
</comment>
<reference evidence="11 12" key="1">
    <citation type="submission" date="2012-05" db="EMBL/GenBank/DDBJ databases">
        <title>The Genome Sequence of Sutterella wadsworthensis 2_1_59BFAA.</title>
        <authorList>
            <consortium name="The Broad Institute Genome Sequencing Platform"/>
            <person name="Earl A."/>
            <person name="Ward D."/>
            <person name="Feldgarden M."/>
            <person name="Gevers D."/>
            <person name="Daigneault M."/>
            <person name="Strauss J."/>
            <person name="Allen-Vercoe E."/>
            <person name="Walker B."/>
            <person name="Young S.K."/>
            <person name="Zeng Q."/>
            <person name="Gargeya S."/>
            <person name="Fitzgerald M."/>
            <person name="Haas B."/>
            <person name="Abouelleil A."/>
            <person name="Alvarado L."/>
            <person name="Arachchi H.M."/>
            <person name="Berlin A.M."/>
            <person name="Chapman S.B."/>
            <person name="Goldberg J."/>
            <person name="Griggs A."/>
            <person name="Gujja S."/>
            <person name="Hansen M."/>
            <person name="Howarth C."/>
            <person name="Imamovic A."/>
            <person name="Larimer J."/>
            <person name="McCowen C."/>
            <person name="Montmayeur A."/>
            <person name="Murphy C."/>
            <person name="Neiman D."/>
            <person name="Pearson M."/>
            <person name="Priest M."/>
            <person name="Roberts A."/>
            <person name="Saif S."/>
            <person name="Shea T."/>
            <person name="Sisk P."/>
            <person name="Sykes S."/>
            <person name="Wortman J."/>
            <person name="Nusbaum C."/>
            <person name="Birren B."/>
        </authorList>
    </citation>
    <scope>NUCLEOTIDE SEQUENCE [LARGE SCALE GENOMIC DNA]</scope>
    <source>
        <strain evidence="11 12">2_1_59BFAA</strain>
    </source>
</reference>
<dbReference type="GO" id="GO:0050660">
    <property type="term" value="F:flavin adenine dinucleotide binding"/>
    <property type="evidence" value="ECO:0007669"/>
    <property type="project" value="InterPro"/>
</dbReference>
<comment type="caution">
    <text evidence="11">The sequence shown here is derived from an EMBL/GenBank/DDBJ whole genome shotgun (WGS) entry which is preliminary data.</text>
</comment>
<dbReference type="RefSeq" id="WP_005436850.1">
    <property type="nucleotide sequence ID" value="NZ_JH815520.1"/>
</dbReference>
<protein>
    <recommendedName>
        <fullName evidence="7">tRNA-dihydrouridine synthase</fullName>
        <ecNumber evidence="7">1.3.1.-</ecNumber>
    </recommendedName>
</protein>
<keyword evidence="5" id="KW-0521">NADP</keyword>
<dbReference type="GO" id="GO:0003723">
    <property type="term" value="F:RNA binding"/>
    <property type="evidence" value="ECO:0007669"/>
    <property type="project" value="TreeGrafter"/>
</dbReference>
<keyword evidence="4 7" id="KW-0819">tRNA processing</keyword>
<dbReference type="InterPro" id="IPR013785">
    <property type="entry name" value="Aldolase_TIM"/>
</dbReference>
<dbReference type="PATRIC" id="fig|742823.3.peg.2099"/>
<keyword evidence="3 7" id="KW-0288">FMN</keyword>
<evidence type="ECO:0000256" key="6">
    <source>
        <dbReference type="ARBA" id="ARBA00023002"/>
    </source>
</evidence>
<dbReference type="STRING" id="742823.HMPREF9465_02093"/>
<dbReference type="InterPro" id="IPR001269">
    <property type="entry name" value="DUS_fam"/>
</dbReference>
<evidence type="ECO:0000256" key="8">
    <source>
        <dbReference type="PIRSR" id="PIRSR006621-1"/>
    </source>
</evidence>
<name>K1JRI1_9BURK</name>
<evidence type="ECO:0000256" key="3">
    <source>
        <dbReference type="ARBA" id="ARBA00022643"/>
    </source>
</evidence>